<organism evidence="3 4">
    <name type="scientific">Caldibacillus thermoamylovorans</name>
    <dbReference type="NCBI Taxonomy" id="35841"/>
    <lineage>
        <taxon>Bacteria</taxon>
        <taxon>Bacillati</taxon>
        <taxon>Bacillota</taxon>
        <taxon>Bacilli</taxon>
        <taxon>Bacillales</taxon>
        <taxon>Bacillaceae</taxon>
        <taxon>Caldibacillus</taxon>
    </lineage>
</organism>
<dbReference type="PANTHER" id="PTHR43581:SF4">
    <property type="entry name" value="ATP_GTP PHOSPHATASE"/>
    <property type="match status" value="1"/>
</dbReference>
<sequence length="717" mass="83850">MYLKTLSLYNFRKFAEREDSSPGLTVHFNKNLNLIVGENDSGKTAIIDAIRYLLGSLSDDYEKITMEDFYCINKDEFAKSFIIEGIFTDLNEKEAGIFLEWLSFDADNEYQLRVILKAERKTNENGKEYIDKKILAGEVNCELRLNSQARDLLKTTYLKPLRDANSELKPGFRSRLVNILKAHPIFQSGESNELVQVMKEANTKIEKFFQKEYTKGHSLIKDIENVLSDFYDNTDLKKSKAKFNVSKNDLTSILRRLSLNTEEINLGLGNQNLLFIATEMLLLNNFLNESESIGPNITLIEEIEAHLHTQAQIRLIKFLESELEKNNYSSQFILTTHSSNLVSSINPCNIIMIHNDFCYPMNKDYTLLNENDYKFLERFLDATKCNLFFAKGIILVEGESEMFLIPALAELIGLPLHKSGVSVINVHGTSFERYLKLFSRSEHWIEELNYPKLNIPISIITDIDIKPYIYYEKEGFKSIYSIQNNTHLQGILKIINKKEEDLNTEFIGKEYSTLKKLAKDFKFEVNNENENELVHALKLDISEKYIEESKDKKLQDIEEKYRSYNCNFKIFTAPEWTLEYSLSKSCLREMLYKVIHTFRYKNAFEGKRLKQFEEFKQIIKEDNDFSDEIAYEIFKPIDKKLVSKAEVAQELSVYLKDLFERKKDNKEELEKIQNKIMQDDYLKYLIEAIQHVSTVNVVEKSEEEFKEEFEEKVGVFQ</sequence>
<dbReference type="InterPro" id="IPR027417">
    <property type="entry name" value="P-loop_NTPase"/>
</dbReference>
<dbReference type="Pfam" id="PF13175">
    <property type="entry name" value="AAA_15"/>
    <property type="match status" value="1"/>
</dbReference>
<dbReference type="EMBL" id="CCRF01000104">
    <property type="protein sequence ID" value="CEE03274.1"/>
    <property type="molecule type" value="Genomic_DNA"/>
</dbReference>
<reference evidence="3 4" key="1">
    <citation type="submission" date="2014-07" db="EMBL/GenBank/DDBJ databases">
        <authorList>
            <person name="Wibberg Daniel"/>
        </authorList>
    </citation>
    <scope>NUCLEOTIDE SEQUENCE [LARGE SCALE GENOMIC DNA]</scope>
</reference>
<evidence type="ECO:0000313" key="4">
    <source>
        <dbReference type="Proteomes" id="UP000040576"/>
    </source>
</evidence>
<dbReference type="Pfam" id="PF20469">
    <property type="entry name" value="OLD-like_TOPRIM"/>
    <property type="match status" value="1"/>
</dbReference>
<gene>
    <name evidence="3" type="ORF">BT1A1_3493</name>
</gene>
<dbReference type="PANTHER" id="PTHR43581">
    <property type="entry name" value="ATP/GTP PHOSPHATASE"/>
    <property type="match status" value="1"/>
</dbReference>
<keyword evidence="4" id="KW-1185">Reference proteome</keyword>
<feature type="domain" description="OLD protein-like TOPRIM" evidence="2">
    <location>
        <begin position="388"/>
        <end position="464"/>
    </location>
</feature>
<feature type="domain" description="Endonuclease GajA/Old nuclease/RecF-like AAA" evidence="1">
    <location>
        <begin position="1"/>
        <end position="342"/>
    </location>
</feature>
<dbReference type="CDD" id="cd01026">
    <property type="entry name" value="TOPRIM_OLD"/>
    <property type="match status" value="1"/>
</dbReference>
<dbReference type="Proteomes" id="UP000040576">
    <property type="component" value="Unassembled WGS sequence"/>
</dbReference>
<protein>
    <submittedName>
        <fullName evidence="3">Uncharacterized protein</fullName>
    </submittedName>
</protein>
<dbReference type="RefSeq" id="WP_051989215.1">
    <property type="nucleotide sequence ID" value="NZ_CCRF01000104.1"/>
</dbReference>
<dbReference type="Gene3D" id="3.40.50.300">
    <property type="entry name" value="P-loop containing nucleotide triphosphate hydrolases"/>
    <property type="match status" value="1"/>
</dbReference>
<dbReference type="SUPFAM" id="SSF52540">
    <property type="entry name" value="P-loop containing nucleoside triphosphate hydrolases"/>
    <property type="match status" value="1"/>
</dbReference>
<accession>A0A090KX17</accession>
<dbReference type="AlphaFoldDB" id="A0A090KX17"/>
<proteinExistence type="predicted"/>
<name>A0A090KX17_9BACI</name>
<dbReference type="InterPro" id="IPR034139">
    <property type="entry name" value="TOPRIM_OLD"/>
</dbReference>
<evidence type="ECO:0000259" key="1">
    <source>
        <dbReference type="Pfam" id="PF13175"/>
    </source>
</evidence>
<evidence type="ECO:0000259" key="2">
    <source>
        <dbReference type="Pfam" id="PF20469"/>
    </source>
</evidence>
<dbReference type="InterPro" id="IPR041685">
    <property type="entry name" value="AAA_GajA/Old/RecF-like"/>
</dbReference>
<evidence type="ECO:0000313" key="3">
    <source>
        <dbReference type="EMBL" id="CEE03274.1"/>
    </source>
</evidence>
<dbReference type="InterPro" id="IPR051396">
    <property type="entry name" value="Bact_Antivir_Def_Nuclease"/>
</dbReference>